<feature type="transmembrane region" description="Helical" evidence="2">
    <location>
        <begin position="496"/>
        <end position="513"/>
    </location>
</feature>
<sequence>MSPRPALFAAASNNGQHTPQREKSHVAPSFETPDSVLLSDDDGDGIPAVDGSPSPAARRATTRNKLPARVEKGRIKVGNVTQSSRDQTIQAYLSQVPDNKLHQNPQRRLLESCSPESRPASSSVTPEEKTRGSTKRAARNRRGAANPVTSDRETGDSPNRLLEMRNSTASPSSAPDDSSLTVLPGDETEISNSTFSSPGQPDTPPTEISDGGSGNRELTPEPSSNPRTTEDIIRDVMNVLYRSPNENEMKPTEGYAYILYDPSTQTGRYKIGRSSGADTRIGDQKTRCDLKDWEGRKEPAFQIRHYVRLESLVHAELKNLRYQFKCECRKNHREYFWGDRGVGSNVLASWAQWLREKEPFDGDYKLKDFWVDRLNMAVQYPSSSFTCMATKCVERTPGEGYCPDCVRAGWQTFMTPSREDHFDYFSRVRLPYFWARWILRFFYMCTPSWAAWIENAANSIDPTRKSPIPFSNTSFILIIRALCSLLWLAYTRTFSFLSIINIFMVVLMIADLCPSTGKKGSVHIAESSQSPKATKKSRQRSPKTKSAAPTRSGQIPERDGGEVSHVGVSNGGASNEATRANQEHSDPMHQETQFTT</sequence>
<evidence type="ECO:0000259" key="3">
    <source>
        <dbReference type="SMART" id="SM00974"/>
    </source>
</evidence>
<feature type="compositionally biased region" description="Polar residues" evidence="1">
    <location>
        <begin position="190"/>
        <end position="200"/>
    </location>
</feature>
<dbReference type="SMART" id="SM00974">
    <property type="entry name" value="T5orf172"/>
    <property type="match status" value="1"/>
</dbReference>
<feature type="domain" description="Bacteriophage T5 Orf172 DNA-binding" evidence="3">
    <location>
        <begin position="263"/>
        <end position="350"/>
    </location>
</feature>
<proteinExistence type="predicted"/>
<reference evidence="4 5" key="1">
    <citation type="submission" date="2019-04" db="EMBL/GenBank/DDBJ databases">
        <title>Friends and foes A comparative genomics studyof 23 Aspergillus species from section Flavi.</title>
        <authorList>
            <consortium name="DOE Joint Genome Institute"/>
            <person name="Kjaerbolling I."/>
            <person name="Vesth T."/>
            <person name="Frisvad J.C."/>
            <person name="Nybo J.L."/>
            <person name="Theobald S."/>
            <person name="Kildgaard S."/>
            <person name="Isbrandt T."/>
            <person name="Kuo A."/>
            <person name="Sato A."/>
            <person name="Lyhne E.K."/>
            <person name="Kogle M.E."/>
            <person name="Wiebenga A."/>
            <person name="Kun R.S."/>
            <person name="Lubbers R.J."/>
            <person name="Makela M.R."/>
            <person name="Barry K."/>
            <person name="Chovatia M."/>
            <person name="Clum A."/>
            <person name="Daum C."/>
            <person name="Haridas S."/>
            <person name="He G."/>
            <person name="LaButti K."/>
            <person name="Lipzen A."/>
            <person name="Mondo S."/>
            <person name="Riley R."/>
            <person name="Salamov A."/>
            <person name="Simmons B.A."/>
            <person name="Magnuson J.K."/>
            <person name="Henrissat B."/>
            <person name="Mortensen U.H."/>
            <person name="Larsen T.O."/>
            <person name="Devries R.P."/>
            <person name="Grigoriev I.V."/>
            <person name="Machida M."/>
            <person name="Baker S.E."/>
            <person name="Andersen M.R."/>
        </authorList>
    </citation>
    <scope>NUCLEOTIDE SEQUENCE [LARGE SCALE GENOMIC DNA]</scope>
    <source>
        <strain evidence="4 5">IBT 29228</strain>
    </source>
</reference>
<dbReference type="Proteomes" id="UP000326198">
    <property type="component" value="Unassembled WGS sequence"/>
</dbReference>
<feature type="compositionally biased region" description="Basic residues" evidence="1">
    <location>
        <begin position="533"/>
        <end position="543"/>
    </location>
</feature>
<organism evidence="4 5">
    <name type="scientific">Aspergillus bertholletiae</name>
    <dbReference type="NCBI Taxonomy" id="1226010"/>
    <lineage>
        <taxon>Eukaryota</taxon>
        <taxon>Fungi</taxon>
        <taxon>Dikarya</taxon>
        <taxon>Ascomycota</taxon>
        <taxon>Pezizomycotina</taxon>
        <taxon>Eurotiomycetes</taxon>
        <taxon>Eurotiomycetidae</taxon>
        <taxon>Eurotiales</taxon>
        <taxon>Aspergillaceae</taxon>
        <taxon>Aspergillus</taxon>
        <taxon>Aspergillus subgen. Circumdati</taxon>
    </lineage>
</organism>
<name>A0A5N7AYN6_9EURO</name>
<dbReference type="EMBL" id="ML736271">
    <property type="protein sequence ID" value="KAE8374974.1"/>
    <property type="molecule type" value="Genomic_DNA"/>
</dbReference>
<feature type="compositionally biased region" description="Low complexity" evidence="1">
    <location>
        <begin position="169"/>
        <end position="179"/>
    </location>
</feature>
<keyword evidence="2" id="KW-1133">Transmembrane helix</keyword>
<keyword evidence="2" id="KW-0472">Membrane</keyword>
<evidence type="ECO:0000313" key="5">
    <source>
        <dbReference type="Proteomes" id="UP000326198"/>
    </source>
</evidence>
<feature type="compositionally biased region" description="Basic residues" evidence="1">
    <location>
        <begin position="132"/>
        <end position="142"/>
    </location>
</feature>
<feature type="compositionally biased region" description="Low complexity" evidence="1">
    <location>
        <begin position="111"/>
        <end position="123"/>
    </location>
</feature>
<feature type="region of interest" description="Disordered" evidence="1">
    <location>
        <begin position="1"/>
        <end position="231"/>
    </location>
</feature>
<protein>
    <recommendedName>
        <fullName evidence="3">Bacteriophage T5 Orf172 DNA-binding domain-containing protein</fullName>
    </recommendedName>
</protein>
<evidence type="ECO:0000313" key="4">
    <source>
        <dbReference type="EMBL" id="KAE8374974.1"/>
    </source>
</evidence>
<accession>A0A5N7AYN6</accession>
<keyword evidence="5" id="KW-1185">Reference proteome</keyword>
<dbReference type="InterPro" id="IPR018306">
    <property type="entry name" value="Phage_T5_Orf172_DNA-bd"/>
</dbReference>
<dbReference type="OrthoDB" id="3511049at2759"/>
<feature type="compositionally biased region" description="Polar residues" evidence="1">
    <location>
        <begin position="571"/>
        <end position="580"/>
    </location>
</feature>
<keyword evidence="2" id="KW-0812">Transmembrane</keyword>
<gene>
    <name evidence="4" type="ORF">BDV26DRAFT_268965</name>
</gene>
<evidence type="ECO:0000256" key="1">
    <source>
        <dbReference type="SAM" id="MobiDB-lite"/>
    </source>
</evidence>
<feature type="region of interest" description="Disordered" evidence="1">
    <location>
        <begin position="521"/>
        <end position="596"/>
    </location>
</feature>
<dbReference type="Pfam" id="PF10544">
    <property type="entry name" value="T5orf172"/>
    <property type="match status" value="1"/>
</dbReference>
<dbReference type="AlphaFoldDB" id="A0A5N7AYN6"/>
<feature type="compositionally biased region" description="Polar residues" evidence="1">
    <location>
        <begin position="79"/>
        <end position="106"/>
    </location>
</feature>
<evidence type="ECO:0000256" key="2">
    <source>
        <dbReference type="SAM" id="Phobius"/>
    </source>
</evidence>